<reference evidence="2 3" key="1">
    <citation type="submission" date="2017-11" db="EMBL/GenBank/DDBJ databases">
        <title>De novo assembly and phasing of dikaryotic genomes from two isolates of Puccinia coronata f. sp. avenae, the causal agent of oat crown rust.</title>
        <authorList>
            <person name="Miller M.E."/>
            <person name="Zhang Y."/>
            <person name="Omidvar V."/>
            <person name="Sperschneider J."/>
            <person name="Schwessinger B."/>
            <person name="Raley C."/>
            <person name="Palmer J.M."/>
            <person name="Garnica D."/>
            <person name="Upadhyaya N."/>
            <person name="Rathjen J."/>
            <person name="Taylor J.M."/>
            <person name="Park R.F."/>
            <person name="Dodds P.N."/>
            <person name="Hirsch C.D."/>
            <person name="Kianian S.F."/>
            <person name="Figueroa M."/>
        </authorList>
    </citation>
    <scope>NUCLEOTIDE SEQUENCE [LARGE SCALE GENOMIC DNA]</scope>
    <source>
        <strain evidence="2">12SD80</strain>
    </source>
</reference>
<accession>A0A2N5V0C1</accession>
<evidence type="ECO:0000313" key="3">
    <source>
        <dbReference type="Proteomes" id="UP000235392"/>
    </source>
</evidence>
<feature type="compositionally biased region" description="Acidic residues" evidence="1">
    <location>
        <begin position="208"/>
        <end position="218"/>
    </location>
</feature>
<feature type="region of interest" description="Disordered" evidence="1">
    <location>
        <begin position="208"/>
        <end position="256"/>
    </location>
</feature>
<feature type="compositionally biased region" description="Polar residues" evidence="1">
    <location>
        <begin position="23"/>
        <end position="35"/>
    </location>
</feature>
<sequence>MNNIVSDLQAGLAQRDQWELQQATAQTSAVPNASSGKKKKAAKVQAPLPQVTVTPPAGNKYMPNSASKKTPVKQCARLVTPASAKKSPLQMTKKDHLEGFEHTKLVFYVHVKVLWGLVAKGAIPSPPSEEQLLGLTAWVPNLDKQADSLYNMAHKMATIKTFRKCVTGGAYAYMNGTLEKVGNQQFTKKRWDSASKDYNLDFLVEAEVETESNEDEDSNYGGSIDLGSSDSSKTSDIDNDGGGDNLVPKEAKAKER</sequence>
<feature type="compositionally biased region" description="Basic and acidic residues" evidence="1">
    <location>
        <begin position="247"/>
        <end position="256"/>
    </location>
</feature>
<dbReference type="AlphaFoldDB" id="A0A2N5V0C1"/>
<name>A0A2N5V0C1_9BASI</name>
<gene>
    <name evidence="2" type="ORF">PCASD_07527</name>
</gene>
<feature type="compositionally biased region" description="Low complexity" evidence="1">
    <location>
        <begin position="221"/>
        <end position="234"/>
    </location>
</feature>
<protein>
    <submittedName>
        <fullName evidence="2">Uncharacterized protein</fullName>
    </submittedName>
</protein>
<comment type="caution">
    <text evidence="2">The sequence shown here is derived from an EMBL/GenBank/DDBJ whole genome shotgun (WGS) entry which is preliminary data.</text>
</comment>
<feature type="region of interest" description="Disordered" evidence="1">
    <location>
        <begin position="23"/>
        <end position="72"/>
    </location>
</feature>
<proteinExistence type="predicted"/>
<dbReference type="Proteomes" id="UP000235392">
    <property type="component" value="Unassembled WGS sequence"/>
</dbReference>
<dbReference type="EMBL" id="PGCI01000068">
    <property type="protein sequence ID" value="PLW43445.1"/>
    <property type="molecule type" value="Genomic_DNA"/>
</dbReference>
<organism evidence="2 3">
    <name type="scientific">Puccinia coronata f. sp. avenae</name>
    <dbReference type="NCBI Taxonomy" id="200324"/>
    <lineage>
        <taxon>Eukaryota</taxon>
        <taxon>Fungi</taxon>
        <taxon>Dikarya</taxon>
        <taxon>Basidiomycota</taxon>
        <taxon>Pucciniomycotina</taxon>
        <taxon>Pucciniomycetes</taxon>
        <taxon>Pucciniales</taxon>
        <taxon>Pucciniaceae</taxon>
        <taxon>Puccinia</taxon>
    </lineage>
</organism>
<evidence type="ECO:0000313" key="2">
    <source>
        <dbReference type="EMBL" id="PLW43445.1"/>
    </source>
</evidence>
<evidence type="ECO:0000256" key="1">
    <source>
        <dbReference type="SAM" id="MobiDB-lite"/>
    </source>
</evidence>